<dbReference type="GO" id="GO:0000287">
    <property type="term" value="F:magnesium ion binding"/>
    <property type="evidence" value="ECO:0007669"/>
    <property type="project" value="UniProtKB-UniRule"/>
</dbReference>
<evidence type="ECO:0000256" key="9">
    <source>
        <dbReference type="ARBA" id="ARBA00022967"/>
    </source>
</evidence>
<dbReference type="GO" id="GO:0005886">
    <property type="term" value="C:plasma membrane"/>
    <property type="evidence" value="ECO:0007669"/>
    <property type="project" value="TreeGrafter"/>
</dbReference>
<feature type="binding site" evidence="15">
    <location>
        <position position="450"/>
    </location>
    <ligand>
        <name>Mg(2+)</name>
        <dbReference type="ChEBI" id="CHEBI:18420"/>
    </ligand>
</feature>
<dbReference type="SUPFAM" id="SSF56784">
    <property type="entry name" value="HAD-like"/>
    <property type="match status" value="1"/>
</dbReference>
<dbReference type="Gene3D" id="2.70.150.10">
    <property type="entry name" value="Calcium-transporting ATPase, cytoplasmic transduction domain A"/>
    <property type="match status" value="1"/>
</dbReference>
<evidence type="ECO:0000256" key="3">
    <source>
        <dbReference type="ARBA" id="ARBA00008109"/>
    </source>
</evidence>
<feature type="transmembrane region" description="Helical" evidence="16">
    <location>
        <begin position="389"/>
        <end position="414"/>
    </location>
</feature>
<evidence type="ECO:0000256" key="1">
    <source>
        <dbReference type="ARBA" id="ARBA00004141"/>
    </source>
</evidence>
<feature type="binding site" evidence="14">
    <location>
        <position position="654"/>
    </location>
    <ligand>
        <name>ATP</name>
        <dbReference type="ChEBI" id="CHEBI:30616"/>
    </ligand>
</feature>
<dbReference type="GO" id="GO:0016887">
    <property type="term" value="F:ATP hydrolysis activity"/>
    <property type="evidence" value="ECO:0007669"/>
    <property type="project" value="InterPro"/>
</dbReference>
<evidence type="ECO:0000256" key="6">
    <source>
        <dbReference type="ARBA" id="ARBA00022741"/>
    </source>
</evidence>
<dbReference type="SUPFAM" id="SSF81660">
    <property type="entry name" value="Metal cation-transporting ATPase, ATP-binding domain N"/>
    <property type="match status" value="1"/>
</dbReference>
<feature type="binding site" evidence="14">
    <location>
        <position position="582"/>
    </location>
    <ligand>
        <name>ATP</name>
        <dbReference type="ChEBI" id="CHEBI:30616"/>
    </ligand>
</feature>
<feature type="binding site" evidence="15">
    <location>
        <position position="929"/>
    </location>
    <ligand>
        <name>Mg(2+)</name>
        <dbReference type="ChEBI" id="CHEBI:18420"/>
    </ligand>
</feature>
<feature type="domain" description="P-type ATPase A" evidence="18">
    <location>
        <begin position="140"/>
        <end position="190"/>
    </location>
</feature>
<evidence type="ECO:0000256" key="17">
    <source>
        <dbReference type="SAM" id="MobiDB-lite"/>
    </source>
</evidence>
<dbReference type="AlphaFoldDB" id="A0A1X6NKX2"/>
<evidence type="ECO:0000256" key="4">
    <source>
        <dbReference type="ARBA" id="ARBA00022692"/>
    </source>
</evidence>
<evidence type="ECO:0000256" key="5">
    <source>
        <dbReference type="ARBA" id="ARBA00022723"/>
    </source>
</evidence>
<keyword evidence="21" id="KW-1185">Reference proteome</keyword>
<evidence type="ECO:0000259" key="19">
    <source>
        <dbReference type="Pfam" id="PF16212"/>
    </source>
</evidence>
<dbReference type="Pfam" id="PF13246">
    <property type="entry name" value="Cation_ATPase"/>
    <property type="match status" value="1"/>
</dbReference>
<feature type="binding site" evidence="14">
    <location>
        <position position="769"/>
    </location>
    <ligand>
        <name>ATP</name>
        <dbReference type="ChEBI" id="CHEBI:30616"/>
    </ligand>
</feature>
<organism evidence="20 21">
    <name type="scientific">Porphyra umbilicalis</name>
    <name type="common">Purple laver</name>
    <name type="synonym">Red alga</name>
    <dbReference type="NCBI Taxonomy" id="2786"/>
    <lineage>
        <taxon>Eukaryota</taxon>
        <taxon>Rhodophyta</taxon>
        <taxon>Bangiophyceae</taxon>
        <taxon>Bangiales</taxon>
        <taxon>Bangiaceae</taxon>
        <taxon>Porphyra</taxon>
    </lineage>
</organism>
<feature type="binding site" evidence="14">
    <location>
        <position position="767"/>
    </location>
    <ligand>
        <name>ATP</name>
        <dbReference type="ChEBI" id="CHEBI:30616"/>
    </ligand>
</feature>
<dbReference type="SFLD" id="SFLDS00003">
    <property type="entry name" value="Haloacid_Dehalogenase"/>
    <property type="match status" value="1"/>
</dbReference>
<dbReference type="SFLD" id="SFLDF00027">
    <property type="entry name" value="p-type_atpase"/>
    <property type="match status" value="1"/>
</dbReference>
<dbReference type="Gene3D" id="3.40.50.1000">
    <property type="entry name" value="HAD superfamily/HAD-like"/>
    <property type="match status" value="1"/>
</dbReference>
<feature type="binding site" evidence="14">
    <location>
        <position position="450"/>
    </location>
    <ligand>
        <name>ATP</name>
        <dbReference type="ChEBI" id="CHEBI:30616"/>
    </ligand>
</feature>
<protein>
    <recommendedName>
        <fullName evidence="16">Phospholipid-transporting ATPase</fullName>
        <ecNumber evidence="16">7.6.2.1</ecNumber>
    </recommendedName>
</protein>
<dbReference type="PRINTS" id="PR00119">
    <property type="entry name" value="CATATPASE"/>
</dbReference>
<dbReference type="EC" id="7.6.2.1" evidence="16"/>
<evidence type="ECO:0000256" key="2">
    <source>
        <dbReference type="ARBA" id="ARBA00004308"/>
    </source>
</evidence>
<evidence type="ECO:0000313" key="20">
    <source>
        <dbReference type="EMBL" id="OSX69238.1"/>
    </source>
</evidence>
<evidence type="ECO:0000256" key="8">
    <source>
        <dbReference type="ARBA" id="ARBA00022842"/>
    </source>
</evidence>
<gene>
    <name evidence="20" type="ORF">BU14_1708s0001</name>
</gene>
<dbReference type="PANTHER" id="PTHR24092">
    <property type="entry name" value="PROBABLE PHOSPHOLIPID-TRANSPORTING ATPASE"/>
    <property type="match status" value="1"/>
</dbReference>
<dbReference type="Pfam" id="PF16212">
    <property type="entry name" value="PhoLip_ATPase_C"/>
    <property type="match status" value="1"/>
</dbReference>
<feature type="binding site" evidence="14">
    <location>
        <position position="768"/>
    </location>
    <ligand>
        <name>ATP</name>
        <dbReference type="ChEBI" id="CHEBI:30616"/>
    </ligand>
</feature>
<comment type="similarity">
    <text evidence="3 16">Belongs to the cation transport ATPase (P-type) (TC 3.A.3) family. Type IV subfamily.</text>
</comment>
<dbReference type="InterPro" id="IPR023298">
    <property type="entry name" value="ATPase_P-typ_TM_dom_sf"/>
</dbReference>
<comment type="catalytic activity">
    <reaction evidence="12 16">
        <text>ATP + H2O + phospholipidSide 1 = ADP + phosphate + phospholipidSide 2.</text>
        <dbReference type="EC" id="7.6.2.1"/>
    </reaction>
</comment>
<dbReference type="InterPro" id="IPR044492">
    <property type="entry name" value="P_typ_ATPase_HD_dom"/>
</dbReference>
<sequence length="1236" mass="134733">MTLLGCATRPTRRADVFLCSAAVWAPPPQMKRVSNSYFAIVAIVSWIPNVSPTSPISNTLPLIVVIGFALAQDVYEDIQRTRYDRKVNMKPVILLRPSTAGMDDGGIGGSRAPSRGTALKTKMAHHLEALHLSPAAHSRLATRYVYPGDILLVRKGEAIPADMILLHSSTPGGVAYVSTANLDGESSLKRMNVAPATAESVTTVEQLAALSAELSFGPPDPALYQFEGSMRLGRPVPKAAEEHGSRRISRTLQRSFSLGSSNQSHDAKLAAANAEMAANSTPLDTANLMLRGSTLRNTEYVYGVAVYAGRESKVALNMRNPPSKLGAVDTMLNYVVLFLFLTLAAVVITCAVVSGVRRESVVGVGQWYLGDDADRDGVRLALRGLGTFLVLYVTYIPVSLFVTVVFVRVAQAWFMESDVHMKTRGHPVAVRAANLNETLGQIEFVLSDKTGTLTENIMRFVSATLGRGSTPIDVRSDAGVEDIASRLEAGDDGLHRMALVMSLCHSCVPEAVSDESDESGGNTSDLTTDDDVKDRDLVAATRDDAAVSFELGRRMGSTSGMSGDGLQVAPPLIRYEGQSPDEVALVDAARDMGYALQSRGPGALEVAVRNYATGATETRTFELLAELEFSSDRKRSSVLVRERGVSDEVHLFTKGADAVMVDLLHDGPEVIDPLQMEIDRFAGEGLRTLVYADRVVPTDEFDAWYTEWRAAKQSLDARQATLNALADRMETGLHYLAATAVEDKLQERVPETISALHKAGMRLWVLTGDKRETAENIGYSANLLNGNMEVVHVAATSPEEVATQLEAAFLSFVGDSGELQGVLAGVKARRSPLTLLRECFGVGKAGALVAAKNGSTPFDGVGTTPSGKELAVIIDGASLTMALEHHNSLFSALTDKCTSVICARVSPSQKAAVVRVVRNRGFKTLAVGDGGNDVSMIQEAHVGVGIYGKEGTQAARSGDYAISEFRHLQRLITVHGRYNYVRTCGVINLSLYKNVAFTYTQIFFQFFNFTSGSTYNDQWVVSGWNAWSTLWPPFIYGLFERDLQERTLLAYPSVYSSIRKNRLFGWRSFCEYLLGYGLWHAVVVYFGVYAIVGSLPPSPFANGQDGGFYFTGVINSFCVLTVVILKFTFAWHSITWLTILALVASVLSPLYLFPLFIGVFHEDPLRGMIARVFGSAIWWLTLPLIVATALSLDFLVLMVRRLWAPDELMVLKETERRMRQAAARTNPRKWWVPTCP</sequence>
<feature type="transmembrane region" description="Helical" evidence="16">
    <location>
        <begin position="1107"/>
        <end position="1127"/>
    </location>
</feature>
<evidence type="ECO:0000256" key="11">
    <source>
        <dbReference type="ARBA" id="ARBA00023136"/>
    </source>
</evidence>
<dbReference type="NCBIfam" id="TIGR01494">
    <property type="entry name" value="ATPase_P-type"/>
    <property type="match status" value="1"/>
</dbReference>
<feature type="binding site" evidence="14">
    <location>
        <position position="904"/>
    </location>
    <ligand>
        <name>ATP</name>
        <dbReference type="ChEBI" id="CHEBI:30616"/>
    </ligand>
</feature>
<feature type="binding site" evidence="14">
    <location>
        <position position="449"/>
    </location>
    <ligand>
        <name>ATP</name>
        <dbReference type="ChEBI" id="CHEBI:30616"/>
    </ligand>
</feature>
<evidence type="ECO:0000256" key="15">
    <source>
        <dbReference type="PIRSR" id="PIRSR606539-3"/>
    </source>
</evidence>
<feature type="active site" description="4-aspartylphosphate intermediate" evidence="13">
    <location>
        <position position="448"/>
    </location>
</feature>
<dbReference type="InterPro" id="IPR032630">
    <property type="entry name" value="P_typ_ATPase_c"/>
</dbReference>
<dbReference type="InterPro" id="IPR023214">
    <property type="entry name" value="HAD_sf"/>
</dbReference>
<comment type="subcellular location">
    <subcellularLocation>
        <location evidence="2">Endomembrane system</location>
    </subcellularLocation>
    <subcellularLocation>
        <location evidence="1 16">Membrane</location>
        <topology evidence="1 16">Multi-pass membrane protein</topology>
    </subcellularLocation>
</comment>
<dbReference type="EMBL" id="KV919673">
    <property type="protein sequence ID" value="OSX69238.1"/>
    <property type="molecule type" value="Genomic_DNA"/>
</dbReference>
<dbReference type="InterPro" id="IPR023299">
    <property type="entry name" value="ATPase_P-typ_cyto_dom_N"/>
</dbReference>
<keyword evidence="9 16" id="KW-1278">Translocase</keyword>
<evidence type="ECO:0000256" key="14">
    <source>
        <dbReference type="PIRSR" id="PIRSR606539-2"/>
    </source>
</evidence>
<feature type="binding site" evidence="15">
    <location>
        <position position="933"/>
    </location>
    <ligand>
        <name>Mg(2+)</name>
        <dbReference type="ChEBI" id="CHEBI:18420"/>
    </ligand>
</feature>
<dbReference type="NCBIfam" id="TIGR01652">
    <property type="entry name" value="ATPase-Plipid"/>
    <property type="match status" value="1"/>
</dbReference>
<feature type="region of interest" description="Disordered" evidence="17">
    <location>
        <begin position="512"/>
        <end position="534"/>
    </location>
</feature>
<keyword evidence="6 14" id="KW-0547">Nucleotide-binding</keyword>
<dbReference type="PROSITE" id="PS00154">
    <property type="entry name" value="ATPASE_E1_E2"/>
    <property type="match status" value="1"/>
</dbReference>
<feature type="binding site" evidence="14">
    <location>
        <position position="933"/>
    </location>
    <ligand>
        <name>ATP</name>
        <dbReference type="ChEBI" id="CHEBI:30616"/>
    </ligand>
</feature>
<name>A0A1X6NKX2_PORUM</name>
<feature type="binding site" evidence="14">
    <location>
        <position position="687"/>
    </location>
    <ligand>
        <name>ATP</name>
        <dbReference type="ChEBI" id="CHEBI:30616"/>
    </ligand>
</feature>
<feature type="binding site" evidence="15">
    <location>
        <position position="448"/>
    </location>
    <ligand>
        <name>Mg(2+)</name>
        <dbReference type="ChEBI" id="CHEBI:18420"/>
    </ligand>
</feature>
<evidence type="ECO:0000256" key="10">
    <source>
        <dbReference type="ARBA" id="ARBA00022989"/>
    </source>
</evidence>
<evidence type="ECO:0000259" key="18">
    <source>
        <dbReference type="Pfam" id="PF00122"/>
    </source>
</evidence>
<feature type="transmembrane region" description="Helical" evidence="16">
    <location>
        <begin position="1069"/>
        <end position="1092"/>
    </location>
</feature>
<dbReference type="Gene3D" id="3.40.1110.10">
    <property type="entry name" value="Calcium-transporting ATPase, cytoplasmic domain N"/>
    <property type="match status" value="1"/>
</dbReference>
<feature type="binding site" evidence="14">
    <location>
        <position position="629"/>
    </location>
    <ligand>
        <name>ATP</name>
        <dbReference type="ChEBI" id="CHEBI:30616"/>
    </ligand>
</feature>
<keyword evidence="11 16" id="KW-0472">Membrane</keyword>
<accession>A0A1X6NKX2</accession>
<keyword evidence="8 15" id="KW-0460">Magnesium</keyword>
<feature type="binding site" evidence="14">
    <location>
        <position position="448"/>
    </location>
    <ligand>
        <name>ATP</name>
        <dbReference type="ChEBI" id="CHEBI:30616"/>
    </ligand>
</feature>
<evidence type="ECO:0000256" key="7">
    <source>
        <dbReference type="ARBA" id="ARBA00022840"/>
    </source>
</evidence>
<keyword evidence="4 16" id="KW-0812">Transmembrane</keyword>
<dbReference type="Pfam" id="PF00122">
    <property type="entry name" value="E1-E2_ATPase"/>
    <property type="match status" value="1"/>
</dbReference>
<feature type="binding site" evidence="14">
    <location>
        <position position="910"/>
    </location>
    <ligand>
        <name>ATP</name>
        <dbReference type="ChEBI" id="CHEBI:30616"/>
    </ligand>
</feature>
<dbReference type="InterPro" id="IPR001757">
    <property type="entry name" value="P_typ_ATPase"/>
</dbReference>
<dbReference type="Proteomes" id="UP000218209">
    <property type="component" value="Unassembled WGS sequence"/>
</dbReference>
<evidence type="ECO:0000256" key="16">
    <source>
        <dbReference type="RuleBase" id="RU362033"/>
    </source>
</evidence>
<dbReference type="SUPFAM" id="SSF81653">
    <property type="entry name" value="Calcium ATPase, transduction domain A"/>
    <property type="match status" value="1"/>
</dbReference>
<dbReference type="SFLD" id="SFLDG00002">
    <property type="entry name" value="C1.7:_P-type_atpase_like"/>
    <property type="match status" value="1"/>
</dbReference>
<feature type="binding site" evidence="14">
    <location>
        <position position="932"/>
    </location>
    <ligand>
        <name>ATP</name>
        <dbReference type="ChEBI" id="CHEBI:30616"/>
    </ligand>
</feature>
<dbReference type="GO" id="GO:0005524">
    <property type="term" value="F:ATP binding"/>
    <property type="evidence" value="ECO:0007669"/>
    <property type="project" value="UniProtKB-UniRule"/>
</dbReference>
<keyword evidence="10 16" id="KW-1133">Transmembrane helix</keyword>
<feature type="domain" description="P-type ATPase C-terminal" evidence="19">
    <location>
        <begin position="955"/>
        <end position="1205"/>
    </location>
</feature>
<dbReference type="InterPro" id="IPR036412">
    <property type="entry name" value="HAD-like_sf"/>
</dbReference>
<dbReference type="GO" id="GO:0045332">
    <property type="term" value="P:phospholipid translocation"/>
    <property type="evidence" value="ECO:0007669"/>
    <property type="project" value="TreeGrafter"/>
</dbReference>
<dbReference type="InterPro" id="IPR006539">
    <property type="entry name" value="P-type_ATPase_IV"/>
</dbReference>
<dbReference type="InterPro" id="IPR018303">
    <property type="entry name" value="ATPase_P-typ_P_site"/>
</dbReference>
<dbReference type="SUPFAM" id="SSF81665">
    <property type="entry name" value="Calcium ATPase, transmembrane domain M"/>
    <property type="match status" value="1"/>
</dbReference>
<dbReference type="OrthoDB" id="377733at2759"/>
<keyword evidence="7 14" id="KW-0067">ATP-binding</keyword>
<keyword evidence="5 15" id="KW-0479">Metal-binding</keyword>
<dbReference type="GO" id="GO:0140326">
    <property type="term" value="F:ATPase-coupled intramembrane lipid transporter activity"/>
    <property type="evidence" value="ECO:0007669"/>
    <property type="project" value="UniProtKB-EC"/>
</dbReference>
<evidence type="ECO:0000313" key="21">
    <source>
        <dbReference type="Proteomes" id="UP000218209"/>
    </source>
</evidence>
<comment type="cofactor">
    <cofactor evidence="15">
        <name>Mg(2+)</name>
        <dbReference type="ChEBI" id="CHEBI:18420"/>
    </cofactor>
</comment>
<feature type="transmembrane region" description="Helical" evidence="16">
    <location>
        <begin position="1134"/>
        <end position="1157"/>
    </location>
</feature>
<reference evidence="20 21" key="1">
    <citation type="submission" date="2017-03" db="EMBL/GenBank/DDBJ databases">
        <title>WGS assembly of Porphyra umbilicalis.</title>
        <authorList>
            <person name="Brawley S.H."/>
            <person name="Blouin N.A."/>
            <person name="Ficko-Blean E."/>
            <person name="Wheeler G.L."/>
            <person name="Lohr M."/>
            <person name="Goodson H.V."/>
            <person name="Jenkins J.W."/>
            <person name="Blaby-Haas C.E."/>
            <person name="Helliwell K.E."/>
            <person name="Chan C."/>
            <person name="Marriage T."/>
            <person name="Bhattacharya D."/>
            <person name="Klein A.S."/>
            <person name="Badis Y."/>
            <person name="Brodie J."/>
            <person name="Cao Y."/>
            <person name="Collen J."/>
            <person name="Dittami S.M."/>
            <person name="Gachon C.M."/>
            <person name="Green B.R."/>
            <person name="Karpowicz S."/>
            <person name="Kim J.W."/>
            <person name="Kudahl U."/>
            <person name="Lin S."/>
            <person name="Michel G."/>
            <person name="Mittag M."/>
            <person name="Olson B.J."/>
            <person name="Pangilinan J."/>
            <person name="Peng Y."/>
            <person name="Qiu H."/>
            <person name="Shu S."/>
            <person name="Singer J.T."/>
            <person name="Smith A.G."/>
            <person name="Sprecher B.N."/>
            <person name="Wagner V."/>
            <person name="Wang W."/>
            <person name="Wang Z.-Y."/>
            <person name="Yan J."/>
            <person name="Yarish C."/>
            <person name="Zoeuner-Riek S."/>
            <person name="Zhuang Y."/>
            <person name="Zou Y."/>
            <person name="Lindquist E.A."/>
            <person name="Grimwood J."/>
            <person name="Barry K."/>
            <person name="Rokhsar D.S."/>
            <person name="Schmutz J."/>
            <person name="Stiller J.W."/>
            <person name="Grossman A.R."/>
            <person name="Prochnik S.E."/>
        </authorList>
    </citation>
    <scope>NUCLEOTIDE SEQUENCE [LARGE SCALE GENOMIC DNA]</scope>
    <source>
        <strain evidence="20">4086291</strain>
    </source>
</reference>
<dbReference type="InterPro" id="IPR008250">
    <property type="entry name" value="ATPase_P-typ_transduc_dom_A_sf"/>
</dbReference>
<evidence type="ECO:0000256" key="13">
    <source>
        <dbReference type="PIRSR" id="PIRSR606539-1"/>
    </source>
</evidence>
<feature type="transmembrane region" description="Helical" evidence="16">
    <location>
        <begin position="334"/>
        <end position="356"/>
    </location>
</feature>
<evidence type="ECO:0000256" key="12">
    <source>
        <dbReference type="ARBA" id="ARBA00034036"/>
    </source>
</evidence>
<dbReference type="InterPro" id="IPR059000">
    <property type="entry name" value="ATPase_P-type_domA"/>
</dbReference>
<feature type="transmembrane region" description="Helical" evidence="16">
    <location>
        <begin position="1177"/>
        <end position="1199"/>
    </location>
</feature>
<proteinExistence type="inferred from homology"/>